<feature type="compositionally biased region" description="Basic residues" evidence="1">
    <location>
        <begin position="114"/>
        <end position="126"/>
    </location>
</feature>
<feature type="compositionally biased region" description="Low complexity" evidence="1">
    <location>
        <begin position="53"/>
        <end position="62"/>
    </location>
</feature>
<dbReference type="AlphaFoldDB" id="A0A9P5N3U8"/>
<name>A0A9P5N3U8_9AGAM</name>
<feature type="compositionally biased region" description="Basic and acidic residues" evidence="1">
    <location>
        <begin position="1"/>
        <end position="12"/>
    </location>
</feature>
<reference evidence="2" key="1">
    <citation type="submission" date="2019-10" db="EMBL/GenBank/DDBJ databases">
        <authorList>
            <consortium name="DOE Joint Genome Institute"/>
            <person name="Kuo A."/>
            <person name="Miyauchi S."/>
            <person name="Kiss E."/>
            <person name="Drula E."/>
            <person name="Kohler A."/>
            <person name="Sanchez-Garcia M."/>
            <person name="Andreopoulos B."/>
            <person name="Barry K.W."/>
            <person name="Bonito G."/>
            <person name="Buee M."/>
            <person name="Carver A."/>
            <person name="Chen C."/>
            <person name="Cichocki N."/>
            <person name="Clum A."/>
            <person name="Culley D."/>
            <person name="Crous P.W."/>
            <person name="Fauchery L."/>
            <person name="Girlanda M."/>
            <person name="Hayes R."/>
            <person name="Keri Z."/>
            <person name="LaButti K."/>
            <person name="Lipzen A."/>
            <person name="Lombard V."/>
            <person name="Magnuson J."/>
            <person name="Maillard F."/>
            <person name="Morin E."/>
            <person name="Murat C."/>
            <person name="Nolan M."/>
            <person name="Ohm R."/>
            <person name="Pangilinan J."/>
            <person name="Pereira M."/>
            <person name="Perotto S."/>
            <person name="Peter M."/>
            <person name="Riley R."/>
            <person name="Sitrit Y."/>
            <person name="Stielow B."/>
            <person name="Szollosi G."/>
            <person name="Zifcakova L."/>
            <person name="Stursova M."/>
            <person name="Spatafora J.W."/>
            <person name="Tedersoo L."/>
            <person name="Vaario L.-M."/>
            <person name="Yamada A."/>
            <person name="Yan M."/>
            <person name="Wang P."/>
            <person name="Xu J."/>
            <person name="Bruns T."/>
            <person name="Baldrian P."/>
            <person name="Vilgalys R."/>
            <person name="Henrissat B."/>
            <person name="Grigoriev I.V."/>
            <person name="Hibbett D."/>
            <person name="Nagy L.G."/>
            <person name="Martin F.M."/>
        </authorList>
    </citation>
    <scope>NUCLEOTIDE SEQUENCE</scope>
    <source>
        <strain evidence="2">Prilba</strain>
    </source>
</reference>
<accession>A0A9P5N3U8</accession>
<sequence>MGGSTHCKDQHMSESAGPLLSRPSPPRSLLVKRNIRRHLPDPSSHSHRQLTEPSPTSLSRQRPPLPPPIVPTATAARSASQLLQRLPLLLSLSLSPSRACPCRTPSANCPLLRRFPHPRIQPRPRSARSPPRADLPLHRGVPPPNSGFNANAGFFTCAPQLDDVLLHDGAIHVSAHDGACASRVAPRIRRPFAHNEVRAFHATPRALRDGWKARAVCSLLSGAWVAWMGPPLRFARCLMP</sequence>
<dbReference type="Proteomes" id="UP000759537">
    <property type="component" value="Unassembled WGS sequence"/>
</dbReference>
<protein>
    <submittedName>
        <fullName evidence="2">Uncharacterized protein</fullName>
    </submittedName>
</protein>
<dbReference type="OrthoDB" id="2382073at2759"/>
<evidence type="ECO:0000256" key="1">
    <source>
        <dbReference type="SAM" id="MobiDB-lite"/>
    </source>
</evidence>
<organism evidence="2 3">
    <name type="scientific">Russula ochroleuca</name>
    <dbReference type="NCBI Taxonomy" id="152965"/>
    <lineage>
        <taxon>Eukaryota</taxon>
        <taxon>Fungi</taxon>
        <taxon>Dikarya</taxon>
        <taxon>Basidiomycota</taxon>
        <taxon>Agaricomycotina</taxon>
        <taxon>Agaricomycetes</taxon>
        <taxon>Russulales</taxon>
        <taxon>Russulaceae</taxon>
        <taxon>Russula</taxon>
    </lineage>
</organism>
<reference evidence="2" key="2">
    <citation type="journal article" date="2020" name="Nat. Commun.">
        <title>Large-scale genome sequencing of mycorrhizal fungi provides insights into the early evolution of symbiotic traits.</title>
        <authorList>
            <person name="Miyauchi S."/>
            <person name="Kiss E."/>
            <person name="Kuo A."/>
            <person name="Drula E."/>
            <person name="Kohler A."/>
            <person name="Sanchez-Garcia M."/>
            <person name="Morin E."/>
            <person name="Andreopoulos B."/>
            <person name="Barry K.W."/>
            <person name="Bonito G."/>
            <person name="Buee M."/>
            <person name="Carver A."/>
            <person name="Chen C."/>
            <person name="Cichocki N."/>
            <person name="Clum A."/>
            <person name="Culley D."/>
            <person name="Crous P.W."/>
            <person name="Fauchery L."/>
            <person name="Girlanda M."/>
            <person name="Hayes R.D."/>
            <person name="Keri Z."/>
            <person name="LaButti K."/>
            <person name="Lipzen A."/>
            <person name="Lombard V."/>
            <person name="Magnuson J."/>
            <person name="Maillard F."/>
            <person name="Murat C."/>
            <person name="Nolan M."/>
            <person name="Ohm R.A."/>
            <person name="Pangilinan J."/>
            <person name="Pereira M.F."/>
            <person name="Perotto S."/>
            <person name="Peter M."/>
            <person name="Pfister S."/>
            <person name="Riley R."/>
            <person name="Sitrit Y."/>
            <person name="Stielow J.B."/>
            <person name="Szollosi G."/>
            <person name="Zifcakova L."/>
            <person name="Stursova M."/>
            <person name="Spatafora J.W."/>
            <person name="Tedersoo L."/>
            <person name="Vaario L.M."/>
            <person name="Yamada A."/>
            <person name="Yan M."/>
            <person name="Wang P."/>
            <person name="Xu J."/>
            <person name="Bruns T."/>
            <person name="Baldrian P."/>
            <person name="Vilgalys R."/>
            <person name="Dunand C."/>
            <person name="Henrissat B."/>
            <person name="Grigoriev I.V."/>
            <person name="Hibbett D."/>
            <person name="Nagy L.G."/>
            <person name="Martin F.M."/>
        </authorList>
    </citation>
    <scope>NUCLEOTIDE SEQUENCE</scope>
    <source>
        <strain evidence="2">Prilba</strain>
    </source>
</reference>
<comment type="caution">
    <text evidence="2">The sequence shown here is derived from an EMBL/GenBank/DDBJ whole genome shotgun (WGS) entry which is preliminary data.</text>
</comment>
<feature type="region of interest" description="Disordered" evidence="1">
    <location>
        <begin position="1"/>
        <end position="76"/>
    </location>
</feature>
<evidence type="ECO:0000313" key="3">
    <source>
        <dbReference type="Proteomes" id="UP000759537"/>
    </source>
</evidence>
<dbReference type="EMBL" id="WHVB01000002">
    <property type="protein sequence ID" value="KAF8485711.1"/>
    <property type="molecule type" value="Genomic_DNA"/>
</dbReference>
<gene>
    <name evidence="2" type="ORF">DFH94DRAFT_151775</name>
</gene>
<keyword evidence="3" id="KW-1185">Reference proteome</keyword>
<dbReference type="Gene3D" id="3.40.640.10">
    <property type="entry name" value="Type I PLP-dependent aspartate aminotransferase-like (Major domain)"/>
    <property type="match status" value="1"/>
</dbReference>
<dbReference type="InterPro" id="IPR015421">
    <property type="entry name" value="PyrdxlP-dep_Trfase_major"/>
</dbReference>
<proteinExistence type="predicted"/>
<feature type="region of interest" description="Disordered" evidence="1">
    <location>
        <begin position="113"/>
        <end position="135"/>
    </location>
</feature>
<evidence type="ECO:0000313" key="2">
    <source>
        <dbReference type="EMBL" id="KAF8485711.1"/>
    </source>
</evidence>